<organism evidence="3 4">
    <name type="scientific">Tritrichomonas musculus</name>
    <dbReference type="NCBI Taxonomy" id="1915356"/>
    <lineage>
        <taxon>Eukaryota</taxon>
        <taxon>Metamonada</taxon>
        <taxon>Parabasalia</taxon>
        <taxon>Tritrichomonadida</taxon>
        <taxon>Tritrichomonadidae</taxon>
        <taxon>Tritrichomonas</taxon>
    </lineage>
</organism>
<dbReference type="EMBL" id="JAPFFF010000001">
    <property type="protein sequence ID" value="KAK8898517.1"/>
    <property type="molecule type" value="Genomic_DNA"/>
</dbReference>
<comment type="caution">
    <text evidence="3">The sequence shown here is derived from an EMBL/GenBank/DDBJ whole genome shotgun (WGS) entry which is preliminary data.</text>
</comment>
<feature type="compositionally biased region" description="Low complexity" evidence="2">
    <location>
        <begin position="339"/>
        <end position="351"/>
    </location>
</feature>
<keyword evidence="4" id="KW-1185">Reference proteome</keyword>
<evidence type="ECO:0000256" key="1">
    <source>
        <dbReference type="SAM" id="Coils"/>
    </source>
</evidence>
<feature type="region of interest" description="Disordered" evidence="2">
    <location>
        <begin position="300"/>
        <end position="352"/>
    </location>
</feature>
<feature type="coiled-coil region" evidence="1">
    <location>
        <begin position="226"/>
        <end position="292"/>
    </location>
</feature>
<evidence type="ECO:0000313" key="3">
    <source>
        <dbReference type="EMBL" id="KAK8898517.1"/>
    </source>
</evidence>
<proteinExistence type="predicted"/>
<accession>A0ABR2L6X6</accession>
<dbReference type="Gene3D" id="3.30.710.10">
    <property type="entry name" value="Potassium Channel Kv1.1, Chain A"/>
    <property type="match status" value="1"/>
</dbReference>
<evidence type="ECO:0000256" key="2">
    <source>
        <dbReference type="SAM" id="MobiDB-lite"/>
    </source>
</evidence>
<feature type="compositionally biased region" description="Polar residues" evidence="2">
    <location>
        <begin position="319"/>
        <end position="338"/>
    </location>
</feature>
<evidence type="ECO:0000313" key="4">
    <source>
        <dbReference type="Proteomes" id="UP001470230"/>
    </source>
</evidence>
<keyword evidence="1" id="KW-0175">Coiled coil</keyword>
<protein>
    <submittedName>
        <fullName evidence="3">Uncharacterized protein</fullName>
    </submittedName>
</protein>
<reference evidence="3 4" key="1">
    <citation type="submission" date="2024-04" db="EMBL/GenBank/DDBJ databases">
        <title>Tritrichomonas musculus Genome.</title>
        <authorList>
            <person name="Alves-Ferreira E."/>
            <person name="Grigg M."/>
            <person name="Lorenzi H."/>
            <person name="Galac M."/>
        </authorList>
    </citation>
    <scope>NUCLEOTIDE SEQUENCE [LARGE SCALE GENOMIC DNA]</scope>
    <source>
        <strain evidence="3 4">EAF2021</strain>
    </source>
</reference>
<name>A0ABR2L6X6_9EUKA</name>
<gene>
    <name evidence="3" type="ORF">M9Y10_000808</name>
</gene>
<feature type="compositionally biased region" description="Basic and acidic residues" evidence="2">
    <location>
        <begin position="305"/>
        <end position="318"/>
    </location>
</feature>
<sequence length="662" mass="78147">MHVNFICCNKQYTIDYKDISLLSTFFLNQKDGFQENLNLFSEFENISENPEESIKEFFNYLTTKHIELNPSTVITIYYLSQKYHISDLTEITEKYISANIYSIFDAEIKGNDLSFQTEEFLVKYFHKLMKDDRLIYLPLPTLHRILRKFSNKENNRFLQENGCEIIDFILKCHKAHGESASILFNSLEFNFEMREYMNKRLLEEKYIIGNQMIQSVMIENLIYINSRNQENQKKEIEQMKEKYEMKINEIEEKCNKALMINRNQKKEIEQMKEKYEMKINEIEELYGKQINEILSHVSPTNKTSQRIEEAKKVGDKMKSLTSSSTFSRTMNRIQSMPTKNQSKSSNKSFSSAKEKSDQSISLLLFDSLDQEKTTTTADFTCYINNTCLIENVKIDTSSDIKTQIARQFNLQTSQFDIDSVTKEKNNNFFHLTILKPYPNIKFQFPSFSCVINDCYEKSFNEVIYQFYKQNIFFSRSLFSFIRFKLWGIKIPISDFCFNCIPEGTTVYVEPANIVTLNCQHLTFNFIENETVASVVDLIEEIYKKFTISVSIKHNQCNIELDRNDTLKCNNHYFVQILYNFTFVSKQGKLFDKKLNFFMTVSEAKALIAKLFSKCDELKPDFIIIYGNNNITASDHYRLIDSLTYNTKIDKKIVYFDIQYQVK</sequence>
<dbReference type="InterPro" id="IPR011333">
    <property type="entry name" value="SKP1/BTB/POZ_sf"/>
</dbReference>
<dbReference type="Proteomes" id="UP001470230">
    <property type="component" value="Unassembled WGS sequence"/>
</dbReference>